<accession>A0ABS1SCC7</accession>
<dbReference type="Pfam" id="PF04632">
    <property type="entry name" value="FUSC"/>
    <property type="match status" value="1"/>
</dbReference>
<evidence type="ECO:0000256" key="3">
    <source>
        <dbReference type="ARBA" id="ARBA00022475"/>
    </source>
</evidence>
<dbReference type="Proteomes" id="UP000644749">
    <property type="component" value="Unassembled WGS sequence"/>
</dbReference>
<comment type="caution">
    <text evidence="8">The sequence shown here is derived from an EMBL/GenBank/DDBJ whole genome shotgun (WGS) entry which is preliminary data.</text>
</comment>
<comment type="subcellular location">
    <subcellularLocation>
        <location evidence="1">Cell membrane</location>
        <topology evidence="1">Multi-pass membrane protein</topology>
    </subcellularLocation>
</comment>
<sequence length="364" mass="39517">MSRTDAQDMLRRAVQSALAGLATYLLMRHLNPAEAFLAILSAVLIIQPSVGGTMGAAWTRLQATLTGSLISLACVMLLPDILGTPAALALSLLVVGGIAGLRPDWTYGAVAAVAIALSPEAEAPETAGMRALAIGLGAAIGVIVSLLIWPDRAEARFDRHFRNALRATATRLDDALEAATRKGREAAPPDHVSAYHKALQQAQEALGAVKLVDCAQMQRRLDALRRLYNSVIILDRAAEASVSSFAENSRLRDEIITLRRETCGILKALAEGKESTKQRRRQIDDALRRLRAVLADDDPGSELHRNRNALAFGLYEVRETLSELVGSVLNFVYLARSMRFQILKRRSARRTLWRTGCGPQTIPG</sequence>
<keyword evidence="6 7" id="KW-0472">Membrane</keyword>
<evidence type="ECO:0000256" key="5">
    <source>
        <dbReference type="ARBA" id="ARBA00022989"/>
    </source>
</evidence>
<dbReference type="PANTHER" id="PTHR30509">
    <property type="entry name" value="P-HYDROXYBENZOIC ACID EFFLUX PUMP SUBUNIT-RELATED"/>
    <property type="match status" value="1"/>
</dbReference>
<evidence type="ECO:0000256" key="4">
    <source>
        <dbReference type="ARBA" id="ARBA00022692"/>
    </source>
</evidence>
<organism evidence="8 9">
    <name type="scientific">Paracoccus aerius</name>
    <dbReference type="NCBI Taxonomy" id="1915382"/>
    <lineage>
        <taxon>Bacteria</taxon>
        <taxon>Pseudomonadati</taxon>
        <taxon>Pseudomonadota</taxon>
        <taxon>Alphaproteobacteria</taxon>
        <taxon>Rhodobacterales</taxon>
        <taxon>Paracoccaceae</taxon>
        <taxon>Paracoccus</taxon>
    </lineage>
</organism>
<reference evidence="8 9" key="1">
    <citation type="submission" date="2021-01" db="EMBL/GenBank/DDBJ databases">
        <title>011410 draft genome.</title>
        <authorList>
            <person name="Lang L."/>
        </authorList>
    </citation>
    <scope>NUCLEOTIDE SEQUENCE [LARGE SCALE GENOMIC DNA]</scope>
    <source>
        <strain evidence="8 9">KCTC 42845</strain>
    </source>
</reference>
<keyword evidence="9" id="KW-1185">Reference proteome</keyword>
<protein>
    <submittedName>
        <fullName evidence="8">FUSC family protein</fullName>
    </submittedName>
</protein>
<name>A0ABS1SCC7_9RHOB</name>
<keyword evidence="5 7" id="KW-1133">Transmembrane helix</keyword>
<feature type="transmembrane region" description="Helical" evidence="7">
    <location>
        <begin position="36"/>
        <end position="57"/>
    </location>
</feature>
<keyword evidence="2" id="KW-0813">Transport</keyword>
<evidence type="ECO:0000256" key="7">
    <source>
        <dbReference type="SAM" id="Phobius"/>
    </source>
</evidence>
<evidence type="ECO:0000313" key="8">
    <source>
        <dbReference type="EMBL" id="MBL3675322.1"/>
    </source>
</evidence>
<gene>
    <name evidence="8" type="ORF">JL111_17755</name>
</gene>
<keyword evidence="3" id="KW-1003">Cell membrane</keyword>
<proteinExistence type="predicted"/>
<feature type="transmembrane region" description="Helical" evidence="7">
    <location>
        <begin position="69"/>
        <end position="99"/>
    </location>
</feature>
<keyword evidence="4 7" id="KW-0812">Transmembrane</keyword>
<dbReference type="InterPro" id="IPR006726">
    <property type="entry name" value="PHBA_efflux_AaeB/fusaric-R"/>
</dbReference>
<feature type="non-terminal residue" evidence="8">
    <location>
        <position position="364"/>
    </location>
</feature>
<evidence type="ECO:0000256" key="2">
    <source>
        <dbReference type="ARBA" id="ARBA00022448"/>
    </source>
</evidence>
<dbReference type="EMBL" id="JAESHT010000020">
    <property type="protein sequence ID" value="MBL3675322.1"/>
    <property type="molecule type" value="Genomic_DNA"/>
</dbReference>
<dbReference type="PANTHER" id="PTHR30509:SF9">
    <property type="entry name" value="MULTIDRUG RESISTANCE PROTEIN MDTO"/>
    <property type="match status" value="1"/>
</dbReference>
<evidence type="ECO:0000256" key="6">
    <source>
        <dbReference type="ARBA" id="ARBA00023136"/>
    </source>
</evidence>
<evidence type="ECO:0000313" key="9">
    <source>
        <dbReference type="Proteomes" id="UP000644749"/>
    </source>
</evidence>
<evidence type="ECO:0000256" key="1">
    <source>
        <dbReference type="ARBA" id="ARBA00004651"/>
    </source>
</evidence>
<feature type="transmembrane region" description="Helical" evidence="7">
    <location>
        <begin position="127"/>
        <end position="149"/>
    </location>
</feature>